<evidence type="ECO:0000313" key="6">
    <source>
        <dbReference type="Proteomes" id="UP000601435"/>
    </source>
</evidence>
<dbReference type="Gene3D" id="3.40.30.10">
    <property type="entry name" value="Glutaredoxin"/>
    <property type="match status" value="1"/>
</dbReference>
<reference evidence="5" key="1">
    <citation type="submission" date="2021-02" db="EMBL/GenBank/DDBJ databases">
        <authorList>
            <person name="Dougan E. K."/>
            <person name="Rhodes N."/>
            <person name="Thang M."/>
            <person name="Chan C."/>
        </authorList>
    </citation>
    <scope>NUCLEOTIDE SEQUENCE</scope>
</reference>
<evidence type="ECO:0000313" key="5">
    <source>
        <dbReference type="EMBL" id="CAE7812318.1"/>
    </source>
</evidence>
<sequence>MTRDETSGNGLVLKLCAFWTCLQRHVVRVAVDPTVCALDAPFRIEIDLRSKVPLPKVQWQVKFLADLVHHQVAVLLPVDRIKESAEDAEDGASSRSVELFVSGVPPDALPASALESLGLLEVRLADSADSADSALKDSESQELCSLRLVVDVRRVGPGLWQRGSSLCQRRELSMARFTVLNPPVASNSQGRRGFSTRNLHGRLFYKRRPKMIPNWDFNSKSKWLEGAGNRKGVCTKVFVQFPRKPNSGLRKVAYVRLSNGRVVKAYIPGIGHNLQVHSVVMVRGGKRADVPGCHYTCMRGVYDLLPVKNRKSSRSKYGVKRPPYEPKRSRFKTMITDVDRRLHFYRTGKELGPDEDPPKDETRSDAHSFFPEAAASQLQDKPSILFKLNFALYHDLAKTSLGVSHDINRVKAHRRGLPEHLRSASPREVAAATAKRTGDTASATPRVIPKANYSTELSECIPSAFHGAFALQCERSNTPPLTAEAKKKACRFFRIADNRLFVCSAERTAEVCTARREIQQARALAAGVKKKPVEESVSQVRGSHLLQQAQAAAKEQAQLQRKEWIAAVKRTQDSTAKFIAQKRMAASSTNSAASEAHQRAQLIRIAQDDNFWLENIRSFEEPEPQSKTPPKARAQPAMPKSIASAIGPAGDKIIGEFKKMLLARGGNYARAWRYLLDRLHWSWIRVPRLSVVWLCAVACASAACFCTAGVRPRLWSRSPKQGSQRKVLQSRAADDWASDWLAQELSKSPVVLISESEGASLREAKKCLEEACVRFDLLELDRLGSAGDALLEQLRQDHRRMADAEQVGTPFVFVGGHLLPENFTKESTQWLQQVCYNAGAQFMEPPEGTNMTWTIQQGARWLPPKNIGGRRWYQDDAGMAKYEDEHADPARNLYNEMMSAPGGGTALRTRISNPGQKLLRQDAKLDEPDKFGVAQRWPSWGKVDLLLRNVDGVTDYLRSRDVSRVRQILEDENNTYADGISKDMLMWVYGLGRRKLMEELDQRQCHHKVISAIDIQGLREALLEELEKEQDYSPTRQGVTPGVIQSFSSGQLRVEREAESDVVLLLAVVDEQSPRHLRFRDQLEGAAQVLLRAARIVTVDGRKNDDIMAEFGISRFPTLIWLQGRSGIELAREIGPFPTSSIVDRTRLVLNVKELPEPDKAAAALAKARPPSRKFRRRNFDRPLADKNAAVRSINSHSKGFWRHGRR</sequence>
<comment type="caution">
    <text evidence="5">The sequence shown here is derived from an EMBL/GenBank/DDBJ whole genome shotgun (WGS) entry which is preliminary data.</text>
</comment>
<dbReference type="PANTHER" id="PTHR11652">
    <property type="entry name" value="30S RIBOSOMAL PROTEIN S12 FAMILY MEMBER"/>
    <property type="match status" value="1"/>
</dbReference>
<feature type="region of interest" description="Disordered" evidence="4">
    <location>
        <begin position="619"/>
        <end position="638"/>
    </location>
</feature>
<proteinExistence type="inferred from homology"/>
<evidence type="ECO:0000256" key="4">
    <source>
        <dbReference type="SAM" id="MobiDB-lite"/>
    </source>
</evidence>
<protein>
    <submittedName>
        <fullName evidence="5">Mrps12 protein</fullName>
    </submittedName>
</protein>
<dbReference type="GO" id="GO:0015935">
    <property type="term" value="C:small ribosomal subunit"/>
    <property type="evidence" value="ECO:0007669"/>
    <property type="project" value="InterPro"/>
</dbReference>
<dbReference type="Gene3D" id="2.40.50.140">
    <property type="entry name" value="Nucleic acid-binding proteins"/>
    <property type="match status" value="1"/>
</dbReference>
<dbReference type="InterPro" id="IPR005679">
    <property type="entry name" value="Ribosomal_uS12_bac"/>
</dbReference>
<feature type="region of interest" description="Disordered" evidence="4">
    <location>
        <begin position="346"/>
        <end position="365"/>
    </location>
</feature>
<keyword evidence="3" id="KW-0687">Ribonucleoprotein</keyword>
<keyword evidence="2" id="KW-0689">Ribosomal protein</keyword>
<dbReference type="InterPro" id="IPR012340">
    <property type="entry name" value="NA-bd_OB-fold"/>
</dbReference>
<dbReference type="InterPro" id="IPR036249">
    <property type="entry name" value="Thioredoxin-like_sf"/>
</dbReference>
<accession>A0A812Z639</accession>
<evidence type="ECO:0000256" key="1">
    <source>
        <dbReference type="ARBA" id="ARBA00005657"/>
    </source>
</evidence>
<dbReference type="GO" id="GO:0003735">
    <property type="term" value="F:structural constituent of ribosome"/>
    <property type="evidence" value="ECO:0007669"/>
    <property type="project" value="InterPro"/>
</dbReference>
<evidence type="ECO:0000256" key="2">
    <source>
        <dbReference type="ARBA" id="ARBA00022980"/>
    </source>
</evidence>
<keyword evidence="6" id="KW-1185">Reference proteome</keyword>
<dbReference type="SUPFAM" id="SSF50249">
    <property type="entry name" value="Nucleic acid-binding proteins"/>
    <property type="match status" value="1"/>
</dbReference>
<name>A0A812Z639_9DINO</name>
<dbReference type="NCBIfam" id="TIGR00981">
    <property type="entry name" value="rpsL_bact"/>
    <property type="match status" value="1"/>
</dbReference>
<dbReference type="OrthoDB" id="437769at2759"/>
<organism evidence="5 6">
    <name type="scientific">Symbiodinium necroappetens</name>
    <dbReference type="NCBI Taxonomy" id="1628268"/>
    <lineage>
        <taxon>Eukaryota</taxon>
        <taxon>Sar</taxon>
        <taxon>Alveolata</taxon>
        <taxon>Dinophyceae</taxon>
        <taxon>Suessiales</taxon>
        <taxon>Symbiodiniaceae</taxon>
        <taxon>Symbiodinium</taxon>
    </lineage>
</organism>
<dbReference type="Pfam" id="PF00164">
    <property type="entry name" value="Ribosom_S12_S23"/>
    <property type="match status" value="1"/>
</dbReference>
<dbReference type="GO" id="GO:0006412">
    <property type="term" value="P:translation"/>
    <property type="evidence" value="ECO:0007669"/>
    <property type="project" value="InterPro"/>
</dbReference>
<dbReference type="CDD" id="cd03368">
    <property type="entry name" value="Ribosomal_S12"/>
    <property type="match status" value="1"/>
</dbReference>
<evidence type="ECO:0000256" key="3">
    <source>
        <dbReference type="ARBA" id="ARBA00023274"/>
    </source>
</evidence>
<comment type="similarity">
    <text evidence="1">Belongs to the universal ribosomal protein uS12 family.</text>
</comment>
<dbReference type="AlphaFoldDB" id="A0A812Z639"/>
<dbReference type="EMBL" id="CAJNJA010045808">
    <property type="protein sequence ID" value="CAE7812318.1"/>
    <property type="molecule type" value="Genomic_DNA"/>
</dbReference>
<dbReference type="SUPFAM" id="SSF52833">
    <property type="entry name" value="Thioredoxin-like"/>
    <property type="match status" value="1"/>
</dbReference>
<gene>
    <name evidence="5" type="primary">mrps12</name>
    <name evidence="5" type="ORF">SNEC2469_LOCUS24077</name>
</gene>
<dbReference type="InterPro" id="IPR006032">
    <property type="entry name" value="Ribosomal_uS12"/>
</dbReference>
<dbReference type="PRINTS" id="PR01034">
    <property type="entry name" value="RIBOSOMALS12"/>
</dbReference>
<dbReference type="Proteomes" id="UP000601435">
    <property type="component" value="Unassembled WGS sequence"/>
</dbReference>